<dbReference type="EMBL" id="JABBWE010000010">
    <property type="protein sequence ID" value="KAG1799924.1"/>
    <property type="molecule type" value="Genomic_DNA"/>
</dbReference>
<proteinExistence type="predicted"/>
<dbReference type="GeneID" id="64593539"/>
<dbReference type="AlphaFoldDB" id="A0A9P7DPK0"/>
<protein>
    <submittedName>
        <fullName evidence="1">Uncharacterized protein</fullName>
    </submittedName>
</protein>
<dbReference type="OrthoDB" id="2602444at2759"/>
<gene>
    <name evidence="1" type="ORF">HD556DRAFT_1305430</name>
</gene>
<keyword evidence="2" id="KW-1185">Reference proteome</keyword>
<evidence type="ECO:0000313" key="2">
    <source>
        <dbReference type="Proteomes" id="UP000719766"/>
    </source>
</evidence>
<sequence>MVKYFGYLITEGWLHQKALDLGYPPAQTPEDSHNLLCMVPLNVMAAAGVLSYARVRRIKTPKGKHFWCIALACDDPITVGERMSTHAPPEANYKALKEAMGKDGPAHWYRAR</sequence>
<evidence type="ECO:0000313" key="1">
    <source>
        <dbReference type="EMBL" id="KAG1799924.1"/>
    </source>
</evidence>
<organism evidence="1 2">
    <name type="scientific">Suillus plorans</name>
    <dbReference type="NCBI Taxonomy" id="116603"/>
    <lineage>
        <taxon>Eukaryota</taxon>
        <taxon>Fungi</taxon>
        <taxon>Dikarya</taxon>
        <taxon>Basidiomycota</taxon>
        <taxon>Agaricomycotina</taxon>
        <taxon>Agaricomycetes</taxon>
        <taxon>Agaricomycetidae</taxon>
        <taxon>Boletales</taxon>
        <taxon>Suillineae</taxon>
        <taxon>Suillaceae</taxon>
        <taxon>Suillus</taxon>
    </lineage>
</organism>
<comment type="caution">
    <text evidence="1">The sequence shown here is derived from an EMBL/GenBank/DDBJ whole genome shotgun (WGS) entry which is preliminary data.</text>
</comment>
<reference evidence="1" key="1">
    <citation type="journal article" date="2020" name="New Phytol.">
        <title>Comparative genomics reveals dynamic genome evolution in host specialist ectomycorrhizal fungi.</title>
        <authorList>
            <person name="Lofgren L.A."/>
            <person name="Nguyen N.H."/>
            <person name="Vilgalys R."/>
            <person name="Ruytinx J."/>
            <person name="Liao H.L."/>
            <person name="Branco S."/>
            <person name="Kuo A."/>
            <person name="LaButti K."/>
            <person name="Lipzen A."/>
            <person name="Andreopoulos W."/>
            <person name="Pangilinan J."/>
            <person name="Riley R."/>
            <person name="Hundley H."/>
            <person name="Na H."/>
            <person name="Barry K."/>
            <person name="Grigoriev I.V."/>
            <person name="Stajich J.E."/>
            <person name="Kennedy P.G."/>
        </authorList>
    </citation>
    <scope>NUCLEOTIDE SEQUENCE</scope>
    <source>
        <strain evidence="1">S12</strain>
    </source>
</reference>
<accession>A0A9P7DPK0</accession>
<name>A0A9P7DPK0_9AGAM</name>
<dbReference type="Proteomes" id="UP000719766">
    <property type="component" value="Unassembled WGS sequence"/>
</dbReference>
<dbReference type="RefSeq" id="XP_041164147.1">
    <property type="nucleotide sequence ID" value="XM_041299775.1"/>
</dbReference>